<keyword evidence="3" id="KW-1185">Reference proteome</keyword>
<dbReference type="EMBL" id="JACEIK010002774">
    <property type="protein sequence ID" value="MCD9638770.1"/>
    <property type="molecule type" value="Genomic_DNA"/>
</dbReference>
<feature type="compositionally biased region" description="Polar residues" evidence="1">
    <location>
        <begin position="43"/>
        <end position="62"/>
    </location>
</feature>
<evidence type="ECO:0000256" key="1">
    <source>
        <dbReference type="SAM" id="MobiDB-lite"/>
    </source>
</evidence>
<protein>
    <submittedName>
        <fullName evidence="2">Uncharacterized protein</fullName>
    </submittedName>
</protein>
<feature type="compositionally biased region" description="Basic and acidic residues" evidence="1">
    <location>
        <begin position="27"/>
        <end position="40"/>
    </location>
</feature>
<accession>A0ABS8UXB6</accession>
<gene>
    <name evidence="2" type="ORF">HAX54_022921</name>
</gene>
<organism evidence="2 3">
    <name type="scientific">Datura stramonium</name>
    <name type="common">Jimsonweed</name>
    <name type="synonym">Common thornapple</name>
    <dbReference type="NCBI Taxonomy" id="4076"/>
    <lineage>
        <taxon>Eukaryota</taxon>
        <taxon>Viridiplantae</taxon>
        <taxon>Streptophyta</taxon>
        <taxon>Embryophyta</taxon>
        <taxon>Tracheophyta</taxon>
        <taxon>Spermatophyta</taxon>
        <taxon>Magnoliopsida</taxon>
        <taxon>eudicotyledons</taxon>
        <taxon>Gunneridae</taxon>
        <taxon>Pentapetalae</taxon>
        <taxon>asterids</taxon>
        <taxon>lamiids</taxon>
        <taxon>Solanales</taxon>
        <taxon>Solanaceae</taxon>
        <taxon>Solanoideae</taxon>
        <taxon>Datureae</taxon>
        <taxon>Datura</taxon>
    </lineage>
</organism>
<reference evidence="2 3" key="1">
    <citation type="journal article" date="2021" name="BMC Genomics">
        <title>Datura genome reveals duplications of psychoactive alkaloid biosynthetic genes and high mutation rate following tissue culture.</title>
        <authorList>
            <person name="Rajewski A."/>
            <person name="Carter-House D."/>
            <person name="Stajich J."/>
            <person name="Litt A."/>
        </authorList>
    </citation>
    <scope>NUCLEOTIDE SEQUENCE [LARGE SCALE GENOMIC DNA]</scope>
    <source>
        <strain evidence="2">AR-01</strain>
    </source>
</reference>
<comment type="caution">
    <text evidence="2">The sequence shown here is derived from an EMBL/GenBank/DDBJ whole genome shotgun (WGS) entry which is preliminary data.</text>
</comment>
<evidence type="ECO:0000313" key="3">
    <source>
        <dbReference type="Proteomes" id="UP000823775"/>
    </source>
</evidence>
<sequence>MSKIANQLTEDKIPYPDMDQSPTRKPNHQEKERAKEEKPISEGSETNQLSISEGANQVSENQRQINQEVYQIINEIRKPKIIKKTRFKDSTKGKHIYLREKICTISQLSIIKISIIYPSNVIEITNPLGYLRENQSRSKGLIFCLLPYDLAL</sequence>
<evidence type="ECO:0000313" key="2">
    <source>
        <dbReference type="EMBL" id="MCD9638770.1"/>
    </source>
</evidence>
<feature type="region of interest" description="Disordered" evidence="1">
    <location>
        <begin position="1"/>
        <end position="62"/>
    </location>
</feature>
<name>A0ABS8UXB6_DATST</name>
<dbReference type="Proteomes" id="UP000823775">
    <property type="component" value="Unassembled WGS sequence"/>
</dbReference>
<proteinExistence type="predicted"/>